<dbReference type="PROSITE" id="PS51257">
    <property type="entry name" value="PROKAR_LIPOPROTEIN"/>
    <property type="match status" value="1"/>
</dbReference>
<dbReference type="EMBL" id="AP022660">
    <property type="protein sequence ID" value="BCA52278.1"/>
    <property type="molecule type" value="Genomic_DNA"/>
</dbReference>
<dbReference type="AlphaFoldDB" id="A0A679HUJ4"/>
<gene>
    <name evidence="1" type="ORF">BatF92_42200</name>
</gene>
<dbReference type="Proteomes" id="UP000500882">
    <property type="component" value="Chromosome"/>
</dbReference>
<sequence>MRNIFILIFICVGLSSCSTDDYSCDPEINKWVSDNIDEIHSMIREEWVEINNISKQRGAYGAFTIKQKIALWRGKIEETLDLNWTIEEYAHIKKLSNAIQDNPDWYNQNAAEEIQDQKELFAQAWLDYAVEELNWSNELIHAIAFTPERMDLNKKIIRAPMHTELKTKSEITHECDCSNPESANFFQCDIETKDCIKGFCKETSWKCGWMWTYPCNGLCYSK</sequence>
<accession>A0A679HUJ4</accession>
<evidence type="ECO:0000313" key="1">
    <source>
        <dbReference type="EMBL" id="BCA52278.1"/>
    </source>
</evidence>
<organism evidence="1 2">
    <name type="scientific">Bacteroides thetaiotaomicron</name>
    <dbReference type="NCBI Taxonomy" id="818"/>
    <lineage>
        <taxon>Bacteria</taxon>
        <taxon>Pseudomonadati</taxon>
        <taxon>Bacteroidota</taxon>
        <taxon>Bacteroidia</taxon>
        <taxon>Bacteroidales</taxon>
        <taxon>Bacteroidaceae</taxon>
        <taxon>Bacteroides</taxon>
    </lineage>
</organism>
<evidence type="ECO:0008006" key="3">
    <source>
        <dbReference type="Google" id="ProtNLM"/>
    </source>
</evidence>
<protein>
    <recommendedName>
        <fullName evidence="3">Lipoprotein</fullName>
    </recommendedName>
</protein>
<proteinExistence type="predicted"/>
<evidence type="ECO:0000313" key="2">
    <source>
        <dbReference type="Proteomes" id="UP000500882"/>
    </source>
</evidence>
<reference evidence="1 2" key="1">
    <citation type="submission" date="2020-02" db="EMBL/GenBank/DDBJ databases">
        <title>Whole-genome sequencing and comparative analysis of the genomes of Bacteroides thetaiotaomicron and Escherichia coli isolated from a healthy resident in Vietnam.</title>
        <authorList>
            <person name="Mohsin M."/>
            <person name="Tanaka K."/>
            <person name="Kawahara R."/>
            <person name="Kondo S."/>
            <person name="Noguchi H."/>
            <person name="Motooka D."/>
            <person name="Nakamura S."/>
            <person name="Khong D.T."/>
            <person name="Nguyen T.N."/>
            <person name="Tran H.T."/>
            <person name="Yamamoto Y."/>
        </authorList>
    </citation>
    <scope>NUCLEOTIDE SEQUENCE [LARGE SCALE GENOMIC DNA]</scope>
    <source>
        <strain evidence="1 2">F9-2</strain>
    </source>
</reference>
<name>A0A679HUJ4_BACT4</name>
<dbReference type="NCBIfam" id="NF033852">
    <property type="entry name" value="fulvocin_rel"/>
    <property type="match status" value="1"/>
</dbReference>